<keyword evidence="2 3" id="KW-0175">Coiled coil</keyword>
<feature type="compositionally biased region" description="Basic residues" evidence="4">
    <location>
        <begin position="1096"/>
        <end position="1105"/>
    </location>
</feature>
<organism evidence="5">
    <name type="scientific">Davidia involucrata</name>
    <name type="common">Dove tree</name>
    <dbReference type="NCBI Taxonomy" id="16924"/>
    <lineage>
        <taxon>Eukaryota</taxon>
        <taxon>Viridiplantae</taxon>
        <taxon>Streptophyta</taxon>
        <taxon>Embryophyta</taxon>
        <taxon>Tracheophyta</taxon>
        <taxon>Spermatophyta</taxon>
        <taxon>Magnoliopsida</taxon>
        <taxon>eudicotyledons</taxon>
        <taxon>Gunneridae</taxon>
        <taxon>Pentapetalae</taxon>
        <taxon>asterids</taxon>
        <taxon>Cornales</taxon>
        <taxon>Nyssaceae</taxon>
        <taxon>Davidia</taxon>
    </lineage>
</organism>
<dbReference type="PANTHER" id="PTHR31580">
    <property type="entry name" value="FILAMENT-LIKE PLANT PROTEIN 4"/>
    <property type="match status" value="1"/>
</dbReference>
<feature type="region of interest" description="Disordered" evidence="4">
    <location>
        <begin position="1086"/>
        <end position="1117"/>
    </location>
</feature>
<feature type="coiled-coil region" evidence="3">
    <location>
        <begin position="793"/>
        <end position="855"/>
    </location>
</feature>
<dbReference type="PANTHER" id="PTHR31580:SF8">
    <property type="entry name" value="FILAMENT-LIKE PROTEIN (DUF869)"/>
    <property type="match status" value="1"/>
</dbReference>
<dbReference type="EMBL" id="GHES01028348">
    <property type="protein sequence ID" value="MPA58907.1"/>
    <property type="molecule type" value="Transcribed_RNA"/>
</dbReference>
<reference evidence="5" key="1">
    <citation type="submission" date="2019-08" db="EMBL/GenBank/DDBJ databases">
        <title>Reference gene set and small RNA set construction with multiple tissues from Davidia involucrata Baill.</title>
        <authorList>
            <person name="Yang H."/>
            <person name="Zhou C."/>
            <person name="Li G."/>
            <person name="Wang J."/>
            <person name="Gao P."/>
            <person name="Wang M."/>
            <person name="Wang R."/>
            <person name="Zhao Y."/>
        </authorList>
    </citation>
    <scope>NUCLEOTIDE SEQUENCE</scope>
    <source>
        <tissue evidence="5">Mixed with DoveR01_LX</tissue>
    </source>
</reference>
<evidence type="ECO:0000256" key="1">
    <source>
        <dbReference type="ARBA" id="ARBA00005921"/>
    </source>
</evidence>
<evidence type="ECO:0000313" key="5">
    <source>
        <dbReference type="EMBL" id="MPA58907.1"/>
    </source>
</evidence>
<dbReference type="AlphaFoldDB" id="A0A5B7AQE3"/>
<dbReference type="SUPFAM" id="SSF57997">
    <property type="entry name" value="Tropomyosin"/>
    <property type="match status" value="1"/>
</dbReference>
<comment type="similarity">
    <text evidence="1">Belongs to the FPP family.</text>
</comment>
<sequence>MDHKTWLWRKRSSEKTIVGNEKPDLSLKGNEVMIPSEKEVGLERSVKNLNEKLASILLECNAKDDLVEEHAKMAQESIAGREKAEAEVLFLKQELDEASRQRAAANERLTHLNAALKEYMQQLSSVREEQEQRVHDAVMKTSREFEKSQIKLEEKYTETSKRLANLTVENTQLSKALLVKEKLIEDLSRRKCQAEAEFNTLMGRLDSIEKENAFLKYEFRVLEKELEIRNEEKEFNRRSADASHKQHLESVKKITKLEAECQRLRVLVRKRLPGPAALAKMKSEVDMQGRNQMDMRRRKLSPLIGGLVVRDATRENPPEIPSKKISFLIERLYDVEEENKLLKEILAKKDNELHSSRIMCALTASKLSQVEALPGQLSKGQKSMELTRCSSLSNELSLTSGFDIGNDNETIGSGSWASALISELENFRHGETKNTPEHRTIGVSDMSLMDDFVEMERLAIVSIDSPFGSSCISSDTSHALSDSLAKDSSGYHLDTTGKELVPVVQVDSGDSEQDIQTRDVSTGEPCYWLQHVLKVILDQNRVSKRSLNELLEDIRIALACMNHPTATEGIKEECSKNPGASEPLPISGYITWKSPNSSPRVNTCNGISGIDTSVEKTSNENIQSNLSRSICKLIELIKKICPTSLKDGNTSNNWSERDHCMLANNNSATPAEYSVCVFQWKCTELSTVLQHFVHTCNDLLNGKANLEKFAGELTSALDWIVNNCIAFQDVSSARDKIQKHFGWDGSQSESELGVDCTFSESDKAHKCQELLLCLPFDTSSNSQNVMFETEKIQTKLLEENRGLKNELKNMESSQKDLEARLQSANDKSEALIKQLQESEQSFGSLKTELETLQESKGMIEDQIENQKLLNEDLDTQITVAKVKLNEVLQKFSSLEVELEDKSHCCEELEATCLELQLQLESVANKETPKDHIDEEEKLTPEDNIDEEEKLLQTGWEITAASAKLAECQETILNLGKQLKALTSSREEAVFDKVFSTTTNKKLSQRSSLRDQMLAEDDAGAENLKSPKTKEIVSTVEIKRPSMLHSDSCNTLSAPSVRVEPPKAYLGSKHEGRTAADGALAIVPSKKRGGGGLLRRLLLRRKRGSSKKASAASLSFAK</sequence>
<feature type="coiled-coil region" evidence="3">
    <location>
        <begin position="81"/>
        <end position="133"/>
    </location>
</feature>
<name>A0A5B7AQE3_DAVIN</name>
<gene>
    <name evidence="5" type="ORF">Din_028348</name>
</gene>
<evidence type="ECO:0000256" key="4">
    <source>
        <dbReference type="SAM" id="MobiDB-lite"/>
    </source>
</evidence>
<evidence type="ECO:0000256" key="3">
    <source>
        <dbReference type="SAM" id="Coils"/>
    </source>
</evidence>
<dbReference type="Pfam" id="PF05911">
    <property type="entry name" value="FPP"/>
    <property type="match status" value="1"/>
</dbReference>
<feature type="compositionally biased region" description="Low complexity" evidence="4">
    <location>
        <begin position="1106"/>
        <end position="1117"/>
    </location>
</feature>
<dbReference type="InterPro" id="IPR008587">
    <property type="entry name" value="FPP_plant"/>
</dbReference>
<accession>A0A5B7AQE3</accession>
<proteinExistence type="inferred from homology"/>
<evidence type="ECO:0000256" key="2">
    <source>
        <dbReference type="ARBA" id="ARBA00023054"/>
    </source>
</evidence>
<protein>
    <submittedName>
        <fullName evidence="5">Putative filament-like plant protein 7 isoform X1</fullName>
    </submittedName>
</protein>